<dbReference type="PANTHER" id="PTHR43537">
    <property type="entry name" value="TRANSCRIPTIONAL REGULATOR, GNTR FAMILY"/>
    <property type="match status" value="1"/>
</dbReference>
<protein>
    <submittedName>
        <fullName evidence="5">FadR family transcriptional regulator</fullName>
    </submittedName>
</protein>
<dbReference type="SMART" id="SM00345">
    <property type="entry name" value="HTH_GNTR"/>
    <property type="match status" value="1"/>
</dbReference>
<keyword evidence="3" id="KW-0804">Transcription</keyword>
<evidence type="ECO:0000259" key="4">
    <source>
        <dbReference type="PROSITE" id="PS50949"/>
    </source>
</evidence>
<comment type="caution">
    <text evidence="5">The sequence shown here is derived from an EMBL/GenBank/DDBJ whole genome shotgun (WGS) entry which is preliminary data.</text>
</comment>
<reference evidence="6" key="1">
    <citation type="submission" date="2018-09" db="EMBL/GenBank/DDBJ databases">
        <authorList>
            <person name="Zhu H."/>
        </authorList>
    </citation>
    <scope>NUCLEOTIDE SEQUENCE [LARGE SCALE GENOMIC DNA]</scope>
    <source>
        <strain evidence="6">K1R23-30</strain>
    </source>
</reference>
<dbReference type="InterPro" id="IPR036390">
    <property type="entry name" value="WH_DNA-bd_sf"/>
</dbReference>
<dbReference type="AlphaFoldDB" id="A0A3A3FL03"/>
<dbReference type="InterPro" id="IPR008920">
    <property type="entry name" value="TF_FadR/GntR_C"/>
</dbReference>
<evidence type="ECO:0000256" key="1">
    <source>
        <dbReference type="ARBA" id="ARBA00023015"/>
    </source>
</evidence>
<dbReference type="GO" id="GO:0003700">
    <property type="term" value="F:DNA-binding transcription factor activity"/>
    <property type="evidence" value="ECO:0007669"/>
    <property type="project" value="InterPro"/>
</dbReference>
<dbReference type="GO" id="GO:0003677">
    <property type="term" value="F:DNA binding"/>
    <property type="evidence" value="ECO:0007669"/>
    <property type="project" value="UniProtKB-KW"/>
</dbReference>
<organism evidence="5 6">
    <name type="scientific">Noviherbaspirillum saxi</name>
    <dbReference type="NCBI Taxonomy" id="2320863"/>
    <lineage>
        <taxon>Bacteria</taxon>
        <taxon>Pseudomonadati</taxon>
        <taxon>Pseudomonadota</taxon>
        <taxon>Betaproteobacteria</taxon>
        <taxon>Burkholderiales</taxon>
        <taxon>Oxalobacteraceae</taxon>
        <taxon>Noviherbaspirillum</taxon>
    </lineage>
</organism>
<keyword evidence="6" id="KW-1185">Reference proteome</keyword>
<accession>A0A3A3FL03</accession>
<dbReference type="CDD" id="cd07377">
    <property type="entry name" value="WHTH_GntR"/>
    <property type="match status" value="1"/>
</dbReference>
<dbReference type="Gene3D" id="1.20.120.530">
    <property type="entry name" value="GntR ligand-binding domain-like"/>
    <property type="match status" value="1"/>
</dbReference>
<feature type="domain" description="HTH gntR-type" evidence="4">
    <location>
        <begin position="17"/>
        <end position="85"/>
    </location>
</feature>
<name>A0A3A3FL03_9BURK</name>
<gene>
    <name evidence="5" type="ORF">D3871_26500</name>
</gene>
<dbReference type="InterPro" id="IPR000524">
    <property type="entry name" value="Tscrpt_reg_HTH_GntR"/>
</dbReference>
<sequence length="245" mass="27041">MAQKPVLNLQYPAKKREKLADMLFSAILKSIQDGDLVEGDRLPGEEALSEQYNVSRPTIREALARLRAGGIIVSRQGSGSYVGRLQHLDVLAFSDLSSIADFERCFEFRRGIEAGACALAAQLRSADDLEHIQAAYQRLRMALERGEMGAEEDFAFHLAVAAASRNHFFQSILESIHSQVLFSMSLSRNFARERSADRKAAADQEHRAVVDAIVRQDPVAAADAMRSHIDNSVARILIGENACLT</sequence>
<evidence type="ECO:0000313" key="6">
    <source>
        <dbReference type="Proteomes" id="UP000265955"/>
    </source>
</evidence>
<dbReference type="InterPro" id="IPR011711">
    <property type="entry name" value="GntR_C"/>
</dbReference>
<dbReference type="EMBL" id="QYUO01000003">
    <property type="protein sequence ID" value="RJF92192.1"/>
    <property type="molecule type" value="Genomic_DNA"/>
</dbReference>
<evidence type="ECO:0000313" key="5">
    <source>
        <dbReference type="EMBL" id="RJF92192.1"/>
    </source>
</evidence>
<dbReference type="SUPFAM" id="SSF48008">
    <property type="entry name" value="GntR ligand-binding domain-like"/>
    <property type="match status" value="1"/>
</dbReference>
<dbReference type="Gene3D" id="1.10.10.10">
    <property type="entry name" value="Winged helix-like DNA-binding domain superfamily/Winged helix DNA-binding domain"/>
    <property type="match status" value="1"/>
</dbReference>
<dbReference type="PROSITE" id="PS50949">
    <property type="entry name" value="HTH_GNTR"/>
    <property type="match status" value="1"/>
</dbReference>
<dbReference type="OrthoDB" id="5450856at2"/>
<dbReference type="PANTHER" id="PTHR43537:SF5">
    <property type="entry name" value="UXU OPERON TRANSCRIPTIONAL REGULATOR"/>
    <property type="match status" value="1"/>
</dbReference>
<dbReference type="SMART" id="SM00895">
    <property type="entry name" value="FCD"/>
    <property type="match status" value="1"/>
</dbReference>
<dbReference type="RefSeq" id="WP_119772078.1">
    <property type="nucleotide sequence ID" value="NZ_QYUO01000003.1"/>
</dbReference>
<dbReference type="PRINTS" id="PR00035">
    <property type="entry name" value="HTHGNTR"/>
</dbReference>
<evidence type="ECO:0000256" key="3">
    <source>
        <dbReference type="ARBA" id="ARBA00023163"/>
    </source>
</evidence>
<dbReference type="InterPro" id="IPR036388">
    <property type="entry name" value="WH-like_DNA-bd_sf"/>
</dbReference>
<evidence type="ECO:0000256" key="2">
    <source>
        <dbReference type="ARBA" id="ARBA00023125"/>
    </source>
</evidence>
<proteinExistence type="predicted"/>
<dbReference type="Pfam" id="PF00392">
    <property type="entry name" value="GntR"/>
    <property type="match status" value="1"/>
</dbReference>
<dbReference type="Proteomes" id="UP000265955">
    <property type="component" value="Unassembled WGS sequence"/>
</dbReference>
<dbReference type="Pfam" id="PF07729">
    <property type="entry name" value="FCD"/>
    <property type="match status" value="1"/>
</dbReference>
<dbReference type="SUPFAM" id="SSF46785">
    <property type="entry name" value="Winged helix' DNA-binding domain"/>
    <property type="match status" value="1"/>
</dbReference>
<keyword evidence="2" id="KW-0238">DNA-binding</keyword>
<keyword evidence="1" id="KW-0805">Transcription regulation</keyword>